<accession>A0AAW0GWB5</accession>
<dbReference type="GO" id="GO:1990811">
    <property type="term" value="C:MWP complex"/>
    <property type="evidence" value="ECO:0007669"/>
    <property type="project" value="TreeGrafter"/>
</dbReference>
<gene>
    <name evidence="1" type="ORF">QCA50_002096</name>
</gene>
<dbReference type="InterPro" id="IPR001680">
    <property type="entry name" value="WD40_rpt"/>
</dbReference>
<keyword evidence="2" id="KW-1185">Reference proteome</keyword>
<dbReference type="GO" id="GO:0005815">
    <property type="term" value="C:microtubule organizing center"/>
    <property type="evidence" value="ECO:0007669"/>
    <property type="project" value="TreeGrafter"/>
</dbReference>
<dbReference type="EMBL" id="JASBNA010000002">
    <property type="protein sequence ID" value="KAK7694908.1"/>
    <property type="molecule type" value="Genomic_DNA"/>
</dbReference>
<name>A0AAW0GWB5_9APHY</name>
<proteinExistence type="predicted"/>
<protein>
    <submittedName>
        <fullName evidence="1">Uncharacterized protein</fullName>
    </submittedName>
</protein>
<sequence>MDFTEIFKQTSGIVAFSPGTRFILTAIHDRLVIRQADTLQITRSWQIPTEAAPLQSSSKGSNVVKSTNQSNQSEMVISHASWSCDSEYILAACAKRGTIDVFKLRDESWNSRITVGAEGLTKAEWAPDGRTIVCFSAWALRVTIWSLITGTSTYIQYPLHPDRGCAFRADGRYFVLAERHKSKDTLGVYDASESYRLVRHFPLPTSTLSSFSLSPNGDYLAAWESPMEYKIYILSLSGLVAGSFTPDPDPGYGIRCVSWHPTGFFLAVGGYDDKIYLLERLTWEPIAILDLQTRIGNSINIWREPPEWMEKTQGRGFLSYEKLRPPYSIGINRPDFSKSHPKSGVVQLSFNISGTLLLARFESAPTAVFLYSLPSASERIFRRDRRCRLQQRLS</sequence>
<dbReference type="InterPro" id="IPR052778">
    <property type="entry name" value="Centrosome-WD_assoc"/>
</dbReference>
<dbReference type="Gene3D" id="2.130.10.10">
    <property type="entry name" value="YVTN repeat-like/Quinoprotein amine dehydrogenase"/>
    <property type="match status" value="1"/>
</dbReference>
<dbReference type="PANTHER" id="PTHR16220:SF0">
    <property type="entry name" value="WD REPEAT-CONTAINING PROTEIN WRAP73"/>
    <property type="match status" value="1"/>
</dbReference>
<comment type="caution">
    <text evidence="1">The sequence shown here is derived from an EMBL/GenBank/DDBJ whole genome shotgun (WGS) entry which is preliminary data.</text>
</comment>
<dbReference type="Pfam" id="PF00400">
    <property type="entry name" value="WD40"/>
    <property type="match status" value="1"/>
</dbReference>
<dbReference type="PANTHER" id="PTHR16220">
    <property type="entry name" value="WD REPEAT PROTEIN 8-RELATED"/>
    <property type="match status" value="1"/>
</dbReference>
<evidence type="ECO:0000313" key="2">
    <source>
        <dbReference type="Proteomes" id="UP001385951"/>
    </source>
</evidence>
<evidence type="ECO:0000313" key="1">
    <source>
        <dbReference type="EMBL" id="KAK7694908.1"/>
    </source>
</evidence>
<dbReference type="Proteomes" id="UP001385951">
    <property type="component" value="Unassembled WGS sequence"/>
</dbReference>
<dbReference type="InterPro" id="IPR015943">
    <property type="entry name" value="WD40/YVTN_repeat-like_dom_sf"/>
</dbReference>
<dbReference type="AlphaFoldDB" id="A0AAW0GWB5"/>
<dbReference type="SUPFAM" id="SSF82171">
    <property type="entry name" value="DPP6 N-terminal domain-like"/>
    <property type="match status" value="1"/>
</dbReference>
<reference evidence="1 2" key="1">
    <citation type="submission" date="2022-09" db="EMBL/GenBank/DDBJ databases">
        <authorList>
            <person name="Palmer J.M."/>
        </authorList>
    </citation>
    <scope>NUCLEOTIDE SEQUENCE [LARGE SCALE GENOMIC DNA]</scope>
    <source>
        <strain evidence="1 2">DSM 7382</strain>
    </source>
</reference>
<organism evidence="1 2">
    <name type="scientific">Cerrena zonata</name>
    <dbReference type="NCBI Taxonomy" id="2478898"/>
    <lineage>
        <taxon>Eukaryota</taxon>
        <taxon>Fungi</taxon>
        <taxon>Dikarya</taxon>
        <taxon>Basidiomycota</taxon>
        <taxon>Agaricomycotina</taxon>
        <taxon>Agaricomycetes</taxon>
        <taxon>Polyporales</taxon>
        <taxon>Cerrenaceae</taxon>
        <taxon>Cerrena</taxon>
    </lineage>
</organism>
<dbReference type="GO" id="GO:1990810">
    <property type="term" value="P:microtubule anchoring at mitotic spindle pole body"/>
    <property type="evidence" value="ECO:0007669"/>
    <property type="project" value="TreeGrafter"/>
</dbReference>